<keyword evidence="3" id="KW-1185">Reference proteome</keyword>
<dbReference type="Gene3D" id="2.60.40.150">
    <property type="entry name" value="C2 domain"/>
    <property type="match status" value="1"/>
</dbReference>
<dbReference type="EMBL" id="REGN01006377">
    <property type="protein sequence ID" value="RNA09725.1"/>
    <property type="molecule type" value="Genomic_DNA"/>
</dbReference>
<evidence type="ECO:0000256" key="1">
    <source>
        <dbReference type="ARBA" id="ARBA00022483"/>
    </source>
</evidence>
<reference evidence="2 3" key="1">
    <citation type="journal article" date="2018" name="Sci. Rep.">
        <title>Genomic signatures of local adaptation to the degree of environmental predictability in rotifers.</title>
        <authorList>
            <person name="Franch-Gras L."/>
            <person name="Hahn C."/>
            <person name="Garcia-Roger E.M."/>
            <person name="Carmona M.J."/>
            <person name="Serra M."/>
            <person name="Gomez A."/>
        </authorList>
    </citation>
    <scope>NUCLEOTIDE SEQUENCE [LARGE SCALE GENOMIC DNA]</scope>
    <source>
        <strain evidence="2">HYR1</strain>
    </source>
</reference>
<organism evidence="2 3">
    <name type="scientific">Brachionus plicatilis</name>
    <name type="common">Marine rotifer</name>
    <name type="synonym">Brachionus muelleri</name>
    <dbReference type="NCBI Taxonomy" id="10195"/>
    <lineage>
        <taxon>Eukaryota</taxon>
        <taxon>Metazoa</taxon>
        <taxon>Spiralia</taxon>
        <taxon>Gnathifera</taxon>
        <taxon>Rotifera</taxon>
        <taxon>Eurotatoria</taxon>
        <taxon>Monogononta</taxon>
        <taxon>Pseudotrocha</taxon>
        <taxon>Ploima</taxon>
        <taxon>Brachionidae</taxon>
        <taxon>Brachionus</taxon>
    </lineage>
</organism>
<dbReference type="SUPFAM" id="SSF49562">
    <property type="entry name" value="C2 domain (Calcium/lipid-binding domain, CaLB)"/>
    <property type="match status" value="1"/>
</dbReference>
<dbReference type="GO" id="GO:0099503">
    <property type="term" value="C:secretory vesicle"/>
    <property type="evidence" value="ECO:0007669"/>
    <property type="project" value="TreeGrafter"/>
</dbReference>
<dbReference type="PANTHER" id="PTHR45999:SF4">
    <property type="entry name" value="UNC-13-4A, ISOFORM B"/>
    <property type="match status" value="1"/>
</dbReference>
<dbReference type="InterPro" id="IPR052095">
    <property type="entry name" value="UNC-13_domain"/>
</dbReference>
<dbReference type="PANTHER" id="PTHR45999">
    <property type="entry name" value="UNC-13-4A, ISOFORM B"/>
    <property type="match status" value="1"/>
</dbReference>
<evidence type="ECO:0000313" key="2">
    <source>
        <dbReference type="EMBL" id="RNA09725.1"/>
    </source>
</evidence>
<dbReference type="OrthoDB" id="7976202at2759"/>
<gene>
    <name evidence="2" type="ORF">BpHYR1_051807</name>
</gene>
<evidence type="ECO:0000313" key="3">
    <source>
        <dbReference type="Proteomes" id="UP000276133"/>
    </source>
</evidence>
<sequence length="285" mass="33359">MKIQITEERIFFMTDICILQKFTSFYIIGVLRITQLILTKNKLNLMRKNDIKTDTLHLDIWDHDDESSVFEAAKKLNEVKGLKGLDRYFKQIAQSARTNKEETVDDFLGSVNINLDDLPSSGVEKWFELEGRSEKSKVEGKIKLRLNFSTKEDRGDTEENGTREVRQHETIIRLFIQYELKRPNVEKSSEWNGELSREAETILHQHCIQGDMNEFHIALSRWLAYSQSHLDKELSYQLLSQKLENLDKVWNSSSPSREETSNLLIKKLLRTKTTTLGERFKMTII</sequence>
<name>A0A3M7QFL1_BRAPC</name>
<dbReference type="Proteomes" id="UP000276133">
    <property type="component" value="Unassembled WGS sequence"/>
</dbReference>
<dbReference type="STRING" id="10195.A0A3M7QFL1"/>
<proteinExistence type="predicted"/>
<accession>A0A3M7QFL1</accession>
<protein>
    <submittedName>
        <fullName evidence="2">BAI1-associated 3-like</fullName>
    </submittedName>
</protein>
<keyword evidence="1" id="KW-0268">Exocytosis</keyword>
<comment type="caution">
    <text evidence="2">The sequence shown here is derived from an EMBL/GenBank/DDBJ whole genome shotgun (WGS) entry which is preliminary data.</text>
</comment>
<dbReference type="AlphaFoldDB" id="A0A3M7QFL1"/>
<dbReference type="InterPro" id="IPR035892">
    <property type="entry name" value="C2_domain_sf"/>
</dbReference>
<dbReference type="GO" id="GO:0006887">
    <property type="term" value="P:exocytosis"/>
    <property type="evidence" value="ECO:0007669"/>
    <property type="project" value="UniProtKB-KW"/>
</dbReference>